<feature type="domain" description="Cupin type-2" evidence="2">
    <location>
        <begin position="59"/>
        <end position="126"/>
    </location>
</feature>
<organism evidence="3 4">
    <name type="scientific">Parabacteroides chartae</name>
    <dbReference type="NCBI Taxonomy" id="1037355"/>
    <lineage>
        <taxon>Bacteria</taxon>
        <taxon>Pseudomonadati</taxon>
        <taxon>Bacteroidota</taxon>
        <taxon>Bacteroidia</taxon>
        <taxon>Bacteroidales</taxon>
        <taxon>Tannerellaceae</taxon>
        <taxon>Parabacteroides</taxon>
    </lineage>
</organism>
<dbReference type="RefSeq" id="WP_079683891.1">
    <property type="nucleotide sequence ID" value="NZ_FUYQ01000018.1"/>
</dbReference>
<evidence type="ECO:0000256" key="1">
    <source>
        <dbReference type="ARBA" id="ARBA00022723"/>
    </source>
</evidence>
<dbReference type="AlphaFoldDB" id="A0A1T5DFG5"/>
<dbReference type="InterPro" id="IPR013096">
    <property type="entry name" value="Cupin_2"/>
</dbReference>
<dbReference type="Gene3D" id="2.60.120.10">
    <property type="entry name" value="Jelly Rolls"/>
    <property type="match status" value="1"/>
</dbReference>
<dbReference type="GO" id="GO:0046872">
    <property type="term" value="F:metal ion binding"/>
    <property type="evidence" value="ECO:0007669"/>
    <property type="project" value="UniProtKB-KW"/>
</dbReference>
<proteinExistence type="predicted"/>
<evidence type="ECO:0000313" key="3">
    <source>
        <dbReference type="EMBL" id="SKB70442.1"/>
    </source>
</evidence>
<gene>
    <name evidence="3" type="ORF">SAMN05660349_02440</name>
</gene>
<name>A0A1T5DFG5_9BACT</name>
<evidence type="ECO:0000259" key="2">
    <source>
        <dbReference type="Pfam" id="PF07883"/>
    </source>
</evidence>
<dbReference type="Pfam" id="PF07883">
    <property type="entry name" value="Cupin_2"/>
    <property type="match status" value="1"/>
</dbReference>
<dbReference type="InterPro" id="IPR011051">
    <property type="entry name" value="RmlC_Cupin_sf"/>
</dbReference>
<dbReference type="InterPro" id="IPR051610">
    <property type="entry name" value="GPI/OXD"/>
</dbReference>
<dbReference type="Proteomes" id="UP000190852">
    <property type="component" value="Unassembled WGS sequence"/>
</dbReference>
<evidence type="ECO:0000313" key="4">
    <source>
        <dbReference type="Proteomes" id="UP000190852"/>
    </source>
</evidence>
<dbReference type="PANTHER" id="PTHR35848:SF6">
    <property type="entry name" value="CUPIN TYPE-2 DOMAIN-CONTAINING PROTEIN"/>
    <property type="match status" value="1"/>
</dbReference>
<dbReference type="SUPFAM" id="SSF51182">
    <property type="entry name" value="RmlC-like cupins"/>
    <property type="match status" value="1"/>
</dbReference>
<sequence>MKNVEQITKGEGYTAINMGPLDSVGEYSLIHPKLNTEIFGKLFLKDVTGATGTEISFNTLPPHTEIPYFHRHRDNEETYIILRGSGDFQIDDDCFPVCEGSVVRVAPAPSRGMRNSSDKPMIYMVIQSKENSLGNYSTEDGSRTEWNPKWK</sequence>
<dbReference type="InterPro" id="IPR014710">
    <property type="entry name" value="RmlC-like_jellyroll"/>
</dbReference>
<accession>A0A1T5DFG5</accession>
<protein>
    <submittedName>
        <fullName evidence="3">Cupin domain-containing protein</fullName>
    </submittedName>
</protein>
<keyword evidence="1" id="KW-0479">Metal-binding</keyword>
<reference evidence="4" key="1">
    <citation type="submission" date="2017-02" db="EMBL/GenBank/DDBJ databases">
        <authorList>
            <person name="Varghese N."/>
            <person name="Submissions S."/>
        </authorList>
    </citation>
    <scope>NUCLEOTIDE SEQUENCE [LARGE SCALE GENOMIC DNA]</scope>
    <source>
        <strain evidence="4">DSM 24967</strain>
    </source>
</reference>
<keyword evidence="4" id="KW-1185">Reference proteome</keyword>
<dbReference type="PANTHER" id="PTHR35848">
    <property type="entry name" value="OXALATE-BINDING PROTEIN"/>
    <property type="match status" value="1"/>
</dbReference>
<dbReference type="EMBL" id="FUYQ01000018">
    <property type="protein sequence ID" value="SKB70442.1"/>
    <property type="molecule type" value="Genomic_DNA"/>
</dbReference>
<dbReference type="CDD" id="cd06985">
    <property type="entry name" value="cupin_BF4112"/>
    <property type="match status" value="1"/>
</dbReference>